<dbReference type="Pfam" id="PF17295">
    <property type="entry name" value="DUF5348"/>
    <property type="match status" value="1"/>
</dbReference>
<gene>
    <name evidence="2" type="ORF">SDC9_71917</name>
</gene>
<dbReference type="Gene3D" id="2.40.10.390">
    <property type="match status" value="1"/>
</dbReference>
<organism evidence="2">
    <name type="scientific">bioreactor metagenome</name>
    <dbReference type="NCBI Taxonomy" id="1076179"/>
    <lineage>
        <taxon>unclassified sequences</taxon>
        <taxon>metagenomes</taxon>
        <taxon>ecological metagenomes</taxon>
    </lineage>
</organism>
<comment type="caution">
    <text evidence="2">The sequence shown here is derived from an EMBL/GenBank/DDBJ whole genome shotgun (WGS) entry which is preliminary data.</text>
</comment>
<evidence type="ECO:0000259" key="1">
    <source>
        <dbReference type="Pfam" id="PF17295"/>
    </source>
</evidence>
<sequence length="68" mass="7741">MLGTIVLMGDRPDIVFENGAQYGGLHCGDCFQYYNEKWLDVRLEYGDGWILVWDNGVLPIVYGAKVKK</sequence>
<feature type="domain" description="DUF5348" evidence="1">
    <location>
        <begin position="9"/>
        <end position="56"/>
    </location>
</feature>
<dbReference type="EMBL" id="VSSQ01004494">
    <property type="protein sequence ID" value="MPM25423.1"/>
    <property type="molecule type" value="Genomic_DNA"/>
</dbReference>
<dbReference type="InterPro" id="IPR035255">
    <property type="entry name" value="DUF5348"/>
</dbReference>
<dbReference type="AlphaFoldDB" id="A0A644YFX7"/>
<proteinExistence type="predicted"/>
<name>A0A644YFX7_9ZZZZ</name>
<evidence type="ECO:0000313" key="2">
    <source>
        <dbReference type="EMBL" id="MPM25423.1"/>
    </source>
</evidence>
<protein>
    <recommendedName>
        <fullName evidence="1">DUF5348 domain-containing protein</fullName>
    </recommendedName>
</protein>
<reference evidence="2" key="1">
    <citation type="submission" date="2019-08" db="EMBL/GenBank/DDBJ databases">
        <authorList>
            <person name="Kucharzyk K."/>
            <person name="Murdoch R.W."/>
            <person name="Higgins S."/>
            <person name="Loffler F."/>
        </authorList>
    </citation>
    <scope>NUCLEOTIDE SEQUENCE</scope>
</reference>
<accession>A0A644YFX7</accession>